<evidence type="ECO:0000256" key="1">
    <source>
        <dbReference type="SAM" id="MobiDB-lite"/>
    </source>
</evidence>
<keyword evidence="3" id="KW-1185">Reference proteome</keyword>
<reference evidence="2" key="1">
    <citation type="submission" date="2022-03" db="EMBL/GenBank/DDBJ databases">
        <authorList>
            <person name="Lindestad O."/>
        </authorList>
    </citation>
    <scope>NUCLEOTIDE SEQUENCE</scope>
</reference>
<comment type="caution">
    <text evidence="2">The sequence shown here is derived from an EMBL/GenBank/DDBJ whole genome shotgun (WGS) entry which is preliminary data.</text>
</comment>
<name>A0A8S4QPR1_9NEOP</name>
<dbReference type="Proteomes" id="UP000838756">
    <property type="component" value="Unassembled WGS sequence"/>
</dbReference>
<dbReference type="AlphaFoldDB" id="A0A8S4QPR1"/>
<protein>
    <submittedName>
        <fullName evidence="2">Jg25049 protein</fullName>
    </submittedName>
</protein>
<feature type="non-terminal residue" evidence="2">
    <location>
        <position position="1"/>
    </location>
</feature>
<dbReference type="EMBL" id="CAKXAJ010017097">
    <property type="protein sequence ID" value="CAH2216836.1"/>
    <property type="molecule type" value="Genomic_DNA"/>
</dbReference>
<evidence type="ECO:0000313" key="3">
    <source>
        <dbReference type="Proteomes" id="UP000838756"/>
    </source>
</evidence>
<gene>
    <name evidence="2" type="primary">jg25049</name>
    <name evidence="2" type="ORF">PAEG_LOCUS4792</name>
</gene>
<sequence length="60" mass="6869">SERCAIYHLFYKFVEVSRRAAAFALVPDAENKLATARWLPETTQPAPRPPAPARYHFPIE</sequence>
<accession>A0A8S4QPR1</accession>
<feature type="region of interest" description="Disordered" evidence="1">
    <location>
        <begin position="41"/>
        <end position="60"/>
    </location>
</feature>
<proteinExistence type="predicted"/>
<organism evidence="2 3">
    <name type="scientific">Pararge aegeria aegeria</name>
    <dbReference type="NCBI Taxonomy" id="348720"/>
    <lineage>
        <taxon>Eukaryota</taxon>
        <taxon>Metazoa</taxon>
        <taxon>Ecdysozoa</taxon>
        <taxon>Arthropoda</taxon>
        <taxon>Hexapoda</taxon>
        <taxon>Insecta</taxon>
        <taxon>Pterygota</taxon>
        <taxon>Neoptera</taxon>
        <taxon>Endopterygota</taxon>
        <taxon>Lepidoptera</taxon>
        <taxon>Glossata</taxon>
        <taxon>Ditrysia</taxon>
        <taxon>Papilionoidea</taxon>
        <taxon>Nymphalidae</taxon>
        <taxon>Satyrinae</taxon>
        <taxon>Satyrini</taxon>
        <taxon>Parargina</taxon>
        <taxon>Pararge</taxon>
    </lineage>
</organism>
<evidence type="ECO:0000313" key="2">
    <source>
        <dbReference type="EMBL" id="CAH2216836.1"/>
    </source>
</evidence>